<dbReference type="Gene3D" id="1.10.3680.10">
    <property type="entry name" value="TerB-like"/>
    <property type="match status" value="1"/>
</dbReference>
<name>A0ABQ5UVM8_9PROT</name>
<keyword evidence="2" id="KW-1185">Reference proteome</keyword>
<dbReference type="InterPro" id="IPR029024">
    <property type="entry name" value="TerB-like"/>
</dbReference>
<reference evidence="1" key="2">
    <citation type="submission" date="2023-01" db="EMBL/GenBank/DDBJ databases">
        <title>Draft genome sequence of Algimonas porphyrae strain NBRC 108216.</title>
        <authorList>
            <person name="Sun Q."/>
            <person name="Mori K."/>
        </authorList>
    </citation>
    <scope>NUCLEOTIDE SEQUENCE</scope>
    <source>
        <strain evidence="1">NBRC 108216</strain>
    </source>
</reference>
<dbReference type="RefSeq" id="WP_284368973.1">
    <property type="nucleotide sequence ID" value="NZ_BSNJ01000001.1"/>
</dbReference>
<sequence>MAENTDTPTHSVDDILMPLAIAVVIDHKVRQLEETAFVTHANGLLELFGHDTKPDADILRWFAERKVDLEDQLWDKGGNTLVLKSLTRFDEAHHREAVFDALVSISIADNEYVTEESRLIKSAASLYGFQRPPLKVKRD</sequence>
<comment type="caution">
    <text evidence="1">The sequence shown here is derived from an EMBL/GenBank/DDBJ whole genome shotgun (WGS) entry which is preliminary data.</text>
</comment>
<evidence type="ECO:0008006" key="3">
    <source>
        <dbReference type="Google" id="ProtNLM"/>
    </source>
</evidence>
<protein>
    <recommendedName>
        <fullName evidence="3">Co-chaperone DjlA N-terminal domain-containing protein</fullName>
    </recommendedName>
</protein>
<evidence type="ECO:0000313" key="2">
    <source>
        <dbReference type="Proteomes" id="UP001161390"/>
    </source>
</evidence>
<gene>
    <name evidence="1" type="ORF">GCM10007854_01710</name>
</gene>
<reference evidence="1" key="1">
    <citation type="journal article" date="2014" name="Int. J. Syst. Evol. Microbiol.">
        <title>Complete genome of a new Firmicutes species belonging to the dominant human colonic microbiota ('Ruminococcus bicirculans') reveals two chromosomes and a selective capacity to utilize plant glucans.</title>
        <authorList>
            <consortium name="NISC Comparative Sequencing Program"/>
            <person name="Wegmann U."/>
            <person name="Louis P."/>
            <person name="Goesmann A."/>
            <person name="Henrissat B."/>
            <person name="Duncan S.H."/>
            <person name="Flint H.J."/>
        </authorList>
    </citation>
    <scope>NUCLEOTIDE SEQUENCE</scope>
    <source>
        <strain evidence="1">NBRC 108216</strain>
    </source>
</reference>
<evidence type="ECO:0000313" key="1">
    <source>
        <dbReference type="EMBL" id="GLQ19216.1"/>
    </source>
</evidence>
<dbReference type="EMBL" id="BSNJ01000001">
    <property type="protein sequence ID" value="GLQ19216.1"/>
    <property type="molecule type" value="Genomic_DNA"/>
</dbReference>
<proteinExistence type="predicted"/>
<accession>A0ABQ5UVM8</accession>
<dbReference type="SUPFAM" id="SSF158682">
    <property type="entry name" value="TerB-like"/>
    <property type="match status" value="1"/>
</dbReference>
<organism evidence="1 2">
    <name type="scientific">Algimonas porphyrae</name>
    <dbReference type="NCBI Taxonomy" id="1128113"/>
    <lineage>
        <taxon>Bacteria</taxon>
        <taxon>Pseudomonadati</taxon>
        <taxon>Pseudomonadota</taxon>
        <taxon>Alphaproteobacteria</taxon>
        <taxon>Maricaulales</taxon>
        <taxon>Robiginitomaculaceae</taxon>
        <taxon>Algimonas</taxon>
    </lineage>
</organism>
<dbReference type="Proteomes" id="UP001161390">
    <property type="component" value="Unassembled WGS sequence"/>
</dbReference>